<dbReference type="Gene3D" id="3.30.70.120">
    <property type="match status" value="1"/>
</dbReference>
<dbReference type="InterPro" id="IPR015867">
    <property type="entry name" value="N-reg_PII/ATP_PRibTrfase_C"/>
</dbReference>
<dbReference type="Proteomes" id="UP000824175">
    <property type="component" value="Unassembled WGS sequence"/>
</dbReference>
<comment type="caution">
    <text evidence="1">The sequence shown here is derived from an EMBL/GenBank/DDBJ whole genome shotgun (WGS) entry which is preliminary data.</text>
</comment>
<dbReference type="InterPro" id="IPR011322">
    <property type="entry name" value="N-reg_PII-like_a/b"/>
</dbReference>
<name>A0A9D1HLT7_9FIRM</name>
<gene>
    <name evidence="1" type="ORF">IAD15_02270</name>
</gene>
<evidence type="ECO:0000313" key="1">
    <source>
        <dbReference type="EMBL" id="HIU12885.1"/>
    </source>
</evidence>
<accession>A0A9D1HLT7</accession>
<proteinExistence type="predicted"/>
<reference evidence="1" key="1">
    <citation type="submission" date="2020-10" db="EMBL/GenBank/DDBJ databases">
        <authorList>
            <person name="Gilroy R."/>
        </authorList>
    </citation>
    <scope>NUCLEOTIDE SEQUENCE</scope>
    <source>
        <strain evidence="1">CHK195-11698</strain>
    </source>
</reference>
<dbReference type="AlphaFoldDB" id="A0A9D1HLT7"/>
<protein>
    <submittedName>
        <fullName evidence="1">Transcriptional regulator</fullName>
    </submittedName>
</protein>
<sequence length="236" mass="26456">MTTLQDQNANPRMLVIITQTKDQKRIEDLFQSLHVHLWYQCRGKGTATSEMLDYFGLSGTTRLITVGFFPKFIVQDIFAMMQDSLRKKGHGIAFTVPLTGIQGGLLQMLNEDAKEIAEKKIKERIQKDMTETKERSQYTVIWVAVNNGYSDEVVEVAHAAGTKGGTVIKSLRHHSKQANQHFGIPLQDEQEIVMIVTPREKKKEVMTRLCKACGLGTPAHGIIISMPVDEVMGIEG</sequence>
<reference evidence="1" key="2">
    <citation type="journal article" date="2021" name="PeerJ">
        <title>Extensive microbial diversity within the chicken gut microbiome revealed by metagenomics and culture.</title>
        <authorList>
            <person name="Gilroy R."/>
            <person name="Ravi A."/>
            <person name="Getino M."/>
            <person name="Pursley I."/>
            <person name="Horton D.L."/>
            <person name="Alikhan N.F."/>
            <person name="Baker D."/>
            <person name="Gharbi K."/>
            <person name="Hall N."/>
            <person name="Watson M."/>
            <person name="Adriaenssens E.M."/>
            <person name="Foster-Nyarko E."/>
            <person name="Jarju S."/>
            <person name="Secka A."/>
            <person name="Antonio M."/>
            <person name="Oren A."/>
            <person name="Chaudhuri R.R."/>
            <person name="La Ragione R."/>
            <person name="Hildebrand F."/>
            <person name="Pallen M.J."/>
        </authorList>
    </citation>
    <scope>NUCLEOTIDE SEQUENCE</scope>
    <source>
        <strain evidence="1">CHK195-11698</strain>
    </source>
</reference>
<evidence type="ECO:0000313" key="2">
    <source>
        <dbReference type="Proteomes" id="UP000824175"/>
    </source>
</evidence>
<dbReference type="SUPFAM" id="SSF54913">
    <property type="entry name" value="GlnB-like"/>
    <property type="match status" value="1"/>
</dbReference>
<dbReference type="EMBL" id="DVMJ01000014">
    <property type="protein sequence ID" value="HIU12885.1"/>
    <property type="molecule type" value="Genomic_DNA"/>
</dbReference>
<organism evidence="1 2">
    <name type="scientific">Candidatus Fimiplasma intestinipullorum</name>
    <dbReference type="NCBI Taxonomy" id="2840825"/>
    <lineage>
        <taxon>Bacteria</taxon>
        <taxon>Bacillati</taxon>
        <taxon>Bacillota</taxon>
        <taxon>Clostridia</taxon>
        <taxon>Eubacteriales</taxon>
        <taxon>Candidatus Fimiplasma</taxon>
    </lineage>
</organism>